<dbReference type="Pfam" id="PF13298">
    <property type="entry name" value="LigD_N"/>
    <property type="match status" value="1"/>
</dbReference>
<sequence>MCLGSPKARGNRNTIASRTIKRPASPALIPNPLVKKRNLQWTLLSPSSPAPKGDPEEAQPASAAIESGAARITDHLAHFAALLSASSISQSPPPPLSIASYASLYKLSAGERHGAHFVVHQHDHPVAGAHYDLRLQINGASSVSWAVMYGLPGDPNSKRLNRNATETRVHSLWNHLIETASPQTGSLLIWDTGTYSILPRRGKHTVREDPSSPASSPPSHVATAASTQQALLETAFHDRKIRLRLHGARLPDPYVLNLRLTKSEDASGRAKSLRAPRARRRRRRAAEPAPPETSDSEDGDEVRGVEDDGDEHVVPAGQEADPTADVSALERELRELEDEQVRRTNAYPGASNSIGSVHQRRWYLSLDRPACGFVEKKRGGRTVWELPDSGKANVDEPGSDKPTQGTEKAARLKFPFSVRGPECERSVVTGRRGEDILRDERVTGFVPRTGWAPILN</sequence>
<dbReference type="AlphaFoldDB" id="A0A2K3QFX3"/>
<dbReference type="OrthoDB" id="2588098at2759"/>
<feature type="region of interest" description="Disordered" evidence="1">
    <location>
        <begin position="265"/>
        <end position="327"/>
    </location>
</feature>
<feature type="compositionally biased region" description="Basic residues" evidence="1">
    <location>
        <begin position="271"/>
        <end position="284"/>
    </location>
</feature>
<dbReference type="Proteomes" id="UP000236621">
    <property type="component" value="Unassembled WGS sequence"/>
</dbReference>
<protein>
    <recommendedName>
        <fullName evidence="2">DNA ligase D 3'-phosphoesterase domain-containing protein</fullName>
    </recommendedName>
</protein>
<organism evidence="3 4">
    <name type="scientific">Tolypocladium capitatum</name>
    <dbReference type="NCBI Taxonomy" id="45235"/>
    <lineage>
        <taxon>Eukaryota</taxon>
        <taxon>Fungi</taxon>
        <taxon>Dikarya</taxon>
        <taxon>Ascomycota</taxon>
        <taxon>Pezizomycotina</taxon>
        <taxon>Sordariomycetes</taxon>
        <taxon>Hypocreomycetidae</taxon>
        <taxon>Hypocreales</taxon>
        <taxon>Ophiocordycipitaceae</taxon>
        <taxon>Tolypocladium</taxon>
    </lineage>
</organism>
<gene>
    <name evidence="3" type="ORF">TCAP_03630</name>
</gene>
<evidence type="ECO:0000313" key="4">
    <source>
        <dbReference type="Proteomes" id="UP000236621"/>
    </source>
</evidence>
<feature type="region of interest" description="Disordered" evidence="1">
    <location>
        <begin position="385"/>
        <end position="409"/>
    </location>
</feature>
<name>A0A2K3QFX3_9HYPO</name>
<feature type="compositionally biased region" description="Low complexity" evidence="1">
    <location>
        <begin position="211"/>
        <end position="226"/>
    </location>
</feature>
<evidence type="ECO:0000313" key="3">
    <source>
        <dbReference type="EMBL" id="PNY26444.1"/>
    </source>
</evidence>
<evidence type="ECO:0000256" key="1">
    <source>
        <dbReference type="SAM" id="MobiDB-lite"/>
    </source>
</evidence>
<proteinExistence type="predicted"/>
<dbReference type="PANTHER" id="PTHR39465:SF1">
    <property type="entry name" value="DNA LIGASE D 3'-PHOSPHOESTERASE DOMAIN-CONTAINING PROTEIN"/>
    <property type="match status" value="1"/>
</dbReference>
<dbReference type="PANTHER" id="PTHR39465">
    <property type="entry name" value="DNA LIGASE D, 3'-PHOSPHOESTERASE DOMAIN"/>
    <property type="match status" value="1"/>
</dbReference>
<reference evidence="3 4" key="1">
    <citation type="submission" date="2017-08" db="EMBL/GenBank/DDBJ databases">
        <title>Harnessing the power of phylogenomics to disentangle the directionality and signatures of interkingdom host jumping in the parasitic fungal genus Tolypocladium.</title>
        <authorList>
            <person name="Quandt C.A."/>
            <person name="Patterson W."/>
            <person name="Spatafora J.W."/>
        </authorList>
    </citation>
    <scope>NUCLEOTIDE SEQUENCE [LARGE SCALE GENOMIC DNA]</scope>
    <source>
        <strain evidence="3 4">CBS 113982</strain>
    </source>
</reference>
<feature type="domain" description="DNA ligase D 3'-phosphoesterase" evidence="2">
    <location>
        <begin position="120"/>
        <end position="256"/>
    </location>
</feature>
<keyword evidence="4" id="KW-1185">Reference proteome</keyword>
<dbReference type="EMBL" id="NRSZ01000551">
    <property type="protein sequence ID" value="PNY26444.1"/>
    <property type="molecule type" value="Genomic_DNA"/>
</dbReference>
<accession>A0A2K3QFX3</accession>
<comment type="caution">
    <text evidence="3">The sequence shown here is derived from an EMBL/GenBank/DDBJ whole genome shotgun (WGS) entry which is preliminary data.</text>
</comment>
<dbReference type="InterPro" id="IPR014144">
    <property type="entry name" value="LigD_PE_domain"/>
</dbReference>
<evidence type="ECO:0000259" key="2">
    <source>
        <dbReference type="Pfam" id="PF13298"/>
    </source>
</evidence>
<feature type="region of interest" description="Disordered" evidence="1">
    <location>
        <begin position="1"/>
        <end position="64"/>
    </location>
</feature>
<feature type="region of interest" description="Disordered" evidence="1">
    <location>
        <begin position="203"/>
        <end position="227"/>
    </location>
</feature>